<organism evidence="3 4">
    <name type="scientific">Pleurotus eryngii</name>
    <name type="common">Boletus of the steppes</name>
    <dbReference type="NCBI Taxonomy" id="5323"/>
    <lineage>
        <taxon>Eukaryota</taxon>
        <taxon>Fungi</taxon>
        <taxon>Dikarya</taxon>
        <taxon>Basidiomycota</taxon>
        <taxon>Agaricomycotina</taxon>
        <taxon>Agaricomycetes</taxon>
        <taxon>Agaricomycetidae</taxon>
        <taxon>Agaricales</taxon>
        <taxon>Pleurotineae</taxon>
        <taxon>Pleurotaceae</taxon>
        <taxon>Pleurotus</taxon>
    </lineage>
</organism>
<feature type="transmembrane region" description="Helical" evidence="1">
    <location>
        <begin position="171"/>
        <end position="196"/>
    </location>
</feature>
<dbReference type="Pfam" id="PF20152">
    <property type="entry name" value="DUF6534"/>
    <property type="match status" value="1"/>
</dbReference>
<dbReference type="Proteomes" id="UP000807025">
    <property type="component" value="Unassembled WGS sequence"/>
</dbReference>
<dbReference type="EMBL" id="MU154576">
    <property type="protein sequence ID" value="KAF9494148.1"/>
    <property type="molecule type" value="Genomic_DNA"/>
</dbReference>
<feature type="domain" description="DUF6534" evidence="2">
    <location>
        <begin position="108"/>
        <end position="178"/>
    </location>
</feature>
<dbReference type="AlphaFoldDB" id="A0A9P5ZTS9"/>
<evidence type="ECO:0000313" key="3">
    <source>
        <dbReference type="EMBL" id="KAF9494148.1"/>
    </source>
</evidence>
<comment type="caution">
    <text evidence="3">The sequence shown here is derived from an EMBL/GenBank/DDBJ whole genome shotgun (WGS) entry which is preliminary data.</text>
</comment>
<keyword evidence="4" id="KW-1185">Reference proteome</keyword>
<reference evidence="3" key="1">
    <citation type="submission" date="2020-11" db="EMBL/GenBank/DDBJ databases">
        <authorList>
            <consortium name="DOE Joint Genome Institute"/>
            <person name="Ahrendt S."/>
            <person name="Riley R."/>
            <person name="Andreopoulos W."/>
            <person name="Labutti K."/>
            <person name="Pangilinan J."/>
            <person name="Ruiz-Duenas F.J."/>
            <person name="Barrasa J.M."/>
            <person name="Sanchez-Garcia M."/>
            <person name="Camarero S."/>
            <person name="Miyauchi S."/>
            <person name="Serrano A."/>
            <person name="Linde D."/>
            <person name="Babiker R."/>
            <person name="Drula E."/>
            <person name="Ayuso-Fernandez I."/>
            <person name="Pacheco R."/>
            <person name="Padilla G."/>
            <person name="Ferreira P."/>
            <person name="Barriuso J."/>
            <person name="Kellner H."/>
            <person name="Castanera R."/>
            <person name="Alfaro M."/>
            <person name="Ramirez L."/>
            <person name="Pisabarro A.G."/>
            <person name="Kuo A."/>
            <person name="Tritt A."/>
            <person name="Lipzen A."/>
            <person name="He G."/>
            <person name="Yan M."/>
            <person name="Ng V."/>
            <person name="Cullen D."/>
            <person name="Martin F."/>
            <person name="Rosso M.-N."/>
            <person name="Henrissat B."/>
            <person name="Hibbett D."/>
            <person name="Martinez A.T."/>
            <person name="Grigoriev I.V."/>
        </authorList>
    </citation>
    <scope>NUCLEOTIDE SEQUENCE</scope>
    <source>
        <strain evidence="3">ATCC 90797</strain>
    </source>
</reference>
<feature type="transmembrane region" description="Helical" evidence="1">
    <location>
        <begin position="101"/>
        <end position="122"/>
    </location>
</feature>
<keyword evidence="1" id="KW-1133">Transmembrane helix</keyword>
<evidence type="ECO:0000256" key="1">
    <source>
        <dbReference type="SAM" id="Phobius"/>
    </source>
</evidence>
<feature type="transmembrane region" description="Helical" evidence="1">
    <location>
        <begin position="61"/>
        <end position="81"/>
    </location>
</feature>
<name>A0A9P5ZTS9_PLEER</name>
<dbReference type="OrthoDB" id="2535105at2759"/>
<evidence type="ECO:0000313" key="4">
    <source>
        <dbReference type="Proteomes" id="UP000807025"/>
    </source>
</evidence>
<keyword evidence="1" id="KW-0472">Membrane</keyword>
<keyword evidence="1" id="KW-0812">Transmembrane</keyword>
<protein>
    <recommendedName>
        <fullName evidence="2">DUF6534 domain-containing protein</fullName>
    </recommendedName>
</protein>
<proteinExistence type="predicted"/>
<feature type="transmembrane region" description="Helical" evidence="1">
    <location>
        <begin position="27"/>
        <end position="49"/>
    </location>
</feature>
<accession>A0A9P5ZTS9</accession>
<gene>
    <name evidence="3" type="ORF">BDN71DRAFT_1449233</name>
</gene>
<dbReference type="InterPro" id="IPR045339">
    <property type="entry name" value="DUF6534"/>
</dbReference>
<evidence type="ECO:0000259" key="2">
    <source>
        <dbReference type="Pfam" id="PF20152"/>
    </source>
</evidence>
<feature type="transmembrane region" description="Helical" evidence="1">
    <location>
        <begin position="142"/>
        <end position="165"/>
    </location>
</feature>
<sequence>MAGMACRWFGFYAGARHQRQRQDDQHAAFVLAPVVLNSFTGPLVQAYFIFRIFRLSKSRAAPYLCWLATVASFAINLATTIGITQSKSVNHKWKLRWNSCYIASMALSAGIDLAITVILCYLLYRRKDPDHITRCGKLLDQLIVWTIQTGLITRYGTIPTTYFSIQTRPSWVTSIVACASLVVFIAAWNSYSWIYLTSPCFSERRMTR</sequence>